<dbReference type="Gene3D" id="3.40.50.150">
    <property type="entry name" value="Vaccinia Virus protein VP39"/>
    <property type="match status" value="1"/>
</dbReference>
<dbReference type="PRINTS" id="PR02008">
    <property type="entry name" value="RCMTFAMILY"/>
</dbReference>
<dbReference type="GO" id="GO:0008173">
    <property type="term" value="F:RNA methyltransferase activity"/>
    <property type="evidence" value="ECO:0007669"/>
    <property type="project" value="InterPro"/>
</dbReference>
<evidence type="ECO:0000256" key="2">
    <source>
        <dbReference type="ARBA" id="ARBA00022603"/>
    </source>
</evidence>
<dbReference type="SUPFAM" id="SSF48013">
    <property type="entry name" value="NusB-like"/>
    <property type="match status" value="1"/>
</dbReference>
<dbReference type="PROSITE" id="PS01153">
    <property type="entry name" value="NOL1_NOP2_SUN"/>
    <property type="match status" value="1"/>
</dbReference>
<feature type="binding site" evidence="6">
    <location>
        <position position="317"/>
    </location>
    <ligand>
        <name>S-adenosyl-L-methionine</name>
        <dbReference type="ChEBI" id="CHEBI:59789"/>
    </ligand>
</feature>
<dbReference type="PANTHER" id="PTHR22807:SF61">
    <property type="entry name" value="NOL1_NOP2_SUN FAMILY PROTEIN _ ANTITERMINATION NUSB DOMAIN-CONTAINING PROTEIN"/>
    <property type="match status" value="1"/>
</dbReference>
<dbReference type="FunFam" id="3.40.50.150:FF:000257">
    <property type="entry name" value="16S rRNA methyltransferase"/>
    <property type="match status" value="1"/>
</dbReference>
<feature type="domain" description="SAM-dependent MTase RsmB/NOP-type" evidence="7">
    <location>
        <begin position="162"/>
        <end position="438"/>
    </location>
</feature>
<reference evidence="8 9" key="1">
    <citation type="submission" date="2016-10" db="EMBL/GenBank/DDBJ databases">
        <authorList>
            <person name="de Groot N.N."/>
        </authorList>
    </citation>
    <scope>NUCLEOTIDE SEQUENCE [LARGE SCALE GENOMIC DNA]</scope>
    <source>
        <strain evidence="8 9">CGMCC 1.9109</strain>
    </source>
</reference>
<dbReference type="GO" id="GO:0001510">
    <property type="term" value="P:RNA methylation"/>
    <property type="evidence" value="ECO:0007669"/>
    <property type="project" value="InterPro"/>
</dbReference>
<dbReference type="Gene3D" id="1.10.940.10">
    <property type="entry name" value="NusB-like"/>
    <property type="match status" value="1"/>
</dbReference>
<evidence type="ECO:0000256" key="3">
    <source>
        <dbReference type="ARBA" id="ARBA00022679"/>
    </source>
</evidence>
<dbReference type="InterPro" id="IPR018314">
    <property type="entry name" value="RsmB/NOL1/NOP2-like_CS"/>
</dbReference>
<keyword evidence="2 6" id="KW-0489">Methyltransferase</keyword>
<accession>A0A1G6T8P4</accession>
<dbReference type="InterPro" id="IPR006027">
    <property type="entry name" value="NusB_RsmB_TIM44"/>
</dbReference>
<dbReference type="PANTHER" id="PTHR22807">
    <property type="entry name" value="NOP2 YEAST -RELATED NOL1/NOP2/FMU SUN DOMAIN-CONTAINING"/>
    <property type="match status" value="1"/>
</dbReference>
<dbReference type="PROSITE" id="PS51686">
    <property type="entry name" value="SAM_MT_RSMB_NOP"/>
    <property type="match status" value="1"/>
</dbReference>
<dbReference type="GO" id="GO:0003723">
    <property type="term" value="F:RNA binding"/>
    <property type="evidence" value="ECO:0007669"/>
    <property type="project" value="UniProtKB-UniRule"/>
</dbReference>
<evidence type="ECO:0000259" key="7">
    <source>
        <dbReference type="PROSITE" id="PS51686"/>
    </source>
</evidence>
<dbReference type="Proteomes" id="UP000183685">
    <property type="component" value="Unassembled WGS sequence"/>
</dbReference>
<evidence type="ECO:0000256" key="5">
    <source>
        <dbReference type="ARBA" id="ARBA00022884"/>
    </source>
</evidence>
<dbReference type="SUPFAM" id="SSF53335">
    <property type="entry name" value="S-adenosyl-L-methionine-dependent methyltransferases"/>
    <property type="match status" value="1"/>
</dbReference>
<feature type="active site" description="Nucleophile" evidence="6">
    <location>
        <position position="370"/>
    </location>
</feature>
<dbReference type="InterPro" id="IPR035926">
    <property type="entry name" value="NusB-like_sf"/>
</dbReference>
<gene>
    <name evidence="8" type="ORF">SAMN04488071_0139</name>
</gene>
<organism evidence="8 9">
    <name type="scientific">Kordiimonas lacus</name>
    <dbReference type="NCBI Taxonomy" id="637679"/>
    <lineage>
        <taxon>Bacteria</taxon>
        <taxon>Pseudomonadati</taxon>
        <taxon>Pseudomonadota</taxon>
        <taxon>Alphaproteobacteria</taxon>
        <taxon>Kordiimonadales</taxon>
        <taxon>Kordiimonadaceae</taxon>
        <taxon>Kordiimonas</taxon>
    </lineage>
</organism>
<proteinExistence type="inferred from homology"/>
<evidence type="ECO:0000256" key="6">
    <source>
        <dbReference type="PROSITE-ProRule" id="PRU01023"/>
    </source>
</evidence>
<feature type="binding site" evidence="6">
    <location>
        <position position="301"/>
    </location>
    <ligand>
        <name>S-adenosyl-L-methionine</name>
        <dbReference type="ChEBI" id="CHEBI:59789"/>
    </ligand>
</feature>
<sequence length="439" mass="47240">MNMQSENTGLKARKAAIRILMAVTLKNRPFDAALDEITKGADLDVRDRAFVMNLVMLTLRRFGSLKALMGHLLERGLPRNATWTEAAILTGLAQILLMRTADHAAVNETVTLIKELPGKEKGFAGLVNAVLRRAAREQGALLERLNSRPQDDLPTWLADSWSATYGEEEMQHIARALQTSPSLDISLKPSEDAGLWADRLDARIMPNGTLRRGLTDVTKLAGYEDGTWWVQDIAASLPVALLGDIKGKHVLDLCAAPGGKTMQLAAAGATVTAVDRNKNRLKRLSANLERTGLEATVVTADAATFTPDTPVDAILLDAPCSATGTLRRNPDVTWTKAPEDVAKLANLQARILDHAFALLPAGGTMVYCVCSLEAAEGVGQVEAFLARESGAERVPVEADEIGGMSELVTDKGDLLCLPSKRANEGGMDGFFAARLKKTQ</sequence>
<name>A0A1G6T8P4_9PROT</name>
<dbReference type="InterPro" id="IPR029063">
    <property type="entry name" value="SAM-dependent_MTases_sf"/>
</dbReference>
<dbReference type="Pfam" id="PF01189">
    <property type="entry name" value="Methyltr_RsmB-F"/>
    <property type="match status" value="1"/>
</dbReference>
<evidence type="ECO:0000313" key="9">
    <source>
        <dbReference type="Proteomes" id="UP000183685"/>
    </source>
</evidence>
<feature type="binding site" evidence="6">
    <location>
        <begin position="254"/>
        <end position="260"/>
    </location>
    <ligand>
        <name>S-adenosyl-L-methionine</name>
        <dbReference type="ChEBI" id="CHEBI:59789"/>
    </ligand>
</feature>
<evidence type="ECO:0000313" key="8">
    <source>
        <dbReference type="EMBL" id="SDD24817.1"/>
    </source>
</evidence>
<dbReference type="Pfam" id="PF01029">
    <property type="entry name" value="NusB"/>
    <property type="match status" value="1"/>
</dbReference>
<dbReference type="InterPro" id="IPR023267">
    <property type="entry name" value="RCMT"/>
</dbReference>
<dbReference type="InterPro" id="IPR049560">
    <property type="entry name" value="MeTrfase_RsmB-F_NOP2_cat"/>
</dbReference>
<keyword evidence="3 6" id="KW-0808">Transferase</keyword>
<protein>
    <submittedName>
        <fullName evidence="8">16S rRNA (Cytosine967-C5)-methyltransferase</fullName>
    </submittedName>
</protein>
<dbReference type="InterPro" id="IPR001678">
    <property type="entry name" value="MeTrfase_RsmB-F_NOP2_dom"/>
</dbReference>
<dbReference type="CDD" id="cd02440">
    <property type="entry name" value="AdoMet_MTases"/>
    <property type="match status" value="1"/>
</dbReference>
<evidence type="ECO:0000256" key="1">
    <source>
        <dbReference type="ARBA" id="ARBA00007494"/>
    </source>
</evidence>
<dbReference type="OrthoDB" id="9810297at2"/>
<dbReference type="EMBL" id="FNAK01000001">
    <property type="protein sequence ID" value="SDD24817.1"/>
    <property type="molecule type" value="Genomic_DNA"/>
</dbReference>
<keyword evidence="4 6" id="KW-0949">S-adenosyl-L-methionine</keyword>
<comment type="similarity">
    <text evidence="1 6">Belongs to the class I-like SAM-binding methyltransferase superfamily. RsmB/NOP family.</text>
</comment>
<keyword evidence="5 6" id="KW-0694">RNA-binding</keyword>
<dbReference type="GO" id="GO:0006355">
    <property type="term" value="P:regulation of DNA-templated transcription"/>
    <property type="evidence" value="ECO:0007669"/>
    <property type="project" value="InterPro"/>
</dbReference>
<keyword evidence="9" id="KW-1185">Reference proteome</keyword>
<evidence type="ECO:0000256" key="4">
    <source>
        <dbReference type="ARBA" id="ARBA00022691"/>
    </source>
</evidence>
<feature type="binding site" evidence="6">
    <location>
        <position position="275"/>
    </location>
    <ligand>
        <name>S-adenosyl-L-methionine</name>
        <dbReference type="ChEBI" id="CHEBI:59789"/>
    </ligand>
</feature>
<dbReference type="AlphaFoldDB" id="A0A1G6T8P4"/>
<dbReference type="STRING" id="637679.GCA_001550055_00749"/>